<dbReference type="VEuPathDB" id="FungiDB:CPAG_05057"/>
<dbReference type="AlphaFoldDB" id="A0A0J6FEI8"/>
<reference evidence="2" key="3">
    <citation type="journal article" date="2010" name="Genome Res.">
        <title>Population genomic sequencing of Coccidioides fungi reveals recent hybridization and transposon control.</title>
        <authorList>
            <person name="Neafsey D.E."/>
            <person name="Barker B.M."/>
            <person name="Sharpton T.J."/>
            <person name="Stajich J.E."/>
            <person name="Park D.J."/>
            <person name="Whiston E."/>
            <person name="Hung C.-Y."/>
            <person name="McMahan C."/>
            <person name="White J."/>
            <person name="Sykes S."/>
            <person name="Heiman D."/>
            <person name="Young S."/>
            <person name="Zeng Q."/>
            <person name="Abouelleil A."/>
            <person name="Aftuck L."/>
            <person name="Bessette D."/>
            <person name="Brown A."/>
            <person name="FitzGerald M."/>
            <person name="Lui A."/>
            <person name="Macdonald J.P."/>
            <person name="Priest M."/>
            <person name="Orbach M.J."/>
            <person name="Galgiani J.N."/>
            <person name="Kirkland T.N."/>
            <person name="Cole G.T."/>
            <person name="Birren B.W."/>
            <person name="Henn M.R."/>
            <person name="Taylor J.W."/>
            <person name="Rounsley S.D."/>
        </authorList>
    </citation>
    <scope>NUCLEOTIDE SEQUENCE [LARGE SCALE GENOMIC DNA]</scope>
    <source>
        <strain evidence="2">RMSCC 3488</strain>
    </source>
</reference>
<dbReference type="EMBL" id="DS268111">
    <property type="protein sequence ID" value="KMM68733.1"/>
    <property type="molecule type" value="Genomic_DNA"/>
</dbReference>
<proteinExistence type="predicted"/>
<organism evidence="1 2">
    <name type="scientific">Coccidioides posadasii RMSCC 3488</name>
    <dbReference type="NCBI Taxonomy" id="454284"/>
    <lineage>
        <taxon>Eukaryota</taxon>
        <taxon>Fungi</taxon>
        <taxon>Dikarya</taxon>
        <taxon>Ascomycota</taxon>
        <taxon>Pezizomycotina</taxon>
        <taxon>Eurotiomycetes</taxon>
        <taxon>Eurotiomycetidae</taxon>
        <taxon>Onygenales</taxon>
        <taxon>Onygenaceae</taxon>
        <taxon>Coccidioides</taxon>
    </lineage>
</organism>
<reference evidence="2" key="2">
    <citation type="journal article" date="2009" name="Genome Res.">
        <title>Comparative genomic analyses of the human fungal pathogens Coccidioides and their relatives.</title>
        <authorList>
            <person name="Sharpton T.J."/>
            <person name="Stajich J.E."/>
            <person name="Rounsley S.D."/>
            <person name="Gardner M.J."/>
            <person name="Wortman J.R."/>
            <person name="Jordar V.S."/>
            <person name="Maiti R."/>
            <person name="Kodira C.D."/>
            <person name="Neafsey D.E."/>
            <person name="Zeng Q."/>
            <person name="Hung C.-Y."/>
            <person name="McMahan C."/>
            <person name="Muszewska A."/>
            <person name="Grynberg M."/>
            <person name="Mandel M.A."/>
            <person name="Kellner E.M."/>
            <person name="Barker B.M."/>
            <person name="Galgiani J.N."/>
            <person name="Orbach M.J."/>
            <person name="Kirkland T.N."/>
            <person name="Cole G.T."/>
            <person name="Henn M.R."/>
            <person name="Birren B.W."/>
            <person name="Taylor J.W."/>
        </authorList>
    </citation>
    <scope>NUCLEOTIDE SEQUENCE [LARGE SCALE GENOMIC DNA]</scope>
    <source>
        <strain evidence="2">RMSCC 3488</strain>
    </source>
</reference>
<dbReference type="Proteomes" id="UP000054567">
    <property type="component" value="Unassembled WGS sequence"/>
</dbReference>
<protein>
    <submittedName>
        <fullName evidence="1">Uncharacterized protein</fullName>
    </submittedName>
</protein>
<name>A0A0J6FEI8_COCPO</name>
<evidence type="ECO:0000313" key="2">
    <source>
        <dbReference type="Proteomes" id="UP000054567"/>
    </source>
</evidence>
<evidence type="ECO:0000313" key="1">
    <source>
        <dbReference type="EMBL" id="KMM68733.1"/>
    </source>
</evidence>
<sequence length="123" mass="13207">MVAGGELLGHAWVKVMPGMHDMNMTQKGPKSFVKSQRSFFKERRSDSAVSPGPLCPDSHDCASKEITFSDSGKITEAVLARSRHARNSGALLSEVCFSAGDKAGDPVAIVILQVMPEGVMKFI</sequence>
<accession>A0A0J6FEI8</accession>
<gene>
    <name evidence="1" type="ORF">CPAG_05057</name>
</gene>
<reference evidence="1 2" key="1">
    <citation type="submission" date="2007-06" db="EMBL/GenBank/DDBJ databases">
        <title>The Genome Sequence of Coccidioides posadasii RMSCC_3488.</title>
        <authorList>
            <consortium name="Coccidioides Genome Resources Consortium"/>
            <consortium name="The Broad Institute Genome Sequencing Platform"/>
            <person name="Henn M.R."/>
            <person name="Sykes S."/>
            <person name="Young S."/>
            <person name="Jaffe D."/>
            <person name="Berlin A."/>
            <person name="Alvarez P."/>
            <person name="Butler J."/>
            <person name="Gnerre S."/>
            <person name="Grabherr M."/>
            <person name="Mauceli E."/>
            <person name="Brockman W."/>
            <person name="Kodira C."/>
            <person name="Alvarado L."/>
            <person name="Zeng Q."/>
            <person name="Crawford M."/>
            <person name="Antoine C."/>
            <person name="Devon K."/>
            <person name="Galgiani J."/>
            <person name="Orsborn K."/>
            <person name="Lewis M.L."/>
            <person name="Nusbaum C."/>
            <person name="Galagan J."/>
            <person name="Birren B."/>
        </authorList>
    </citation>
    <scope>NUCLEOTIDE SEQUENCE [LARGE SCALE GENOMIC DNA]</scope>
    <source>
        <strain evidence="1 2">RMSCC 3488</strain>
    </source>
</reference>